<keyword evidence="1" id="KW-0812">Transmembrane</keyword>
<keyword evidence="3" id="KW-1185">Reference proteome</keyword>
<evidence type="ECO:0000313" key="2">
    <source>
        <dbReference type="EMBL" id="NKZ07473.1"/>
    </source>
</evidence>
<dbReference type="RefSeq" id="WP_168444756.1">
    <property type="nucleotide sequence ID" value="NZ_JAAXPI010000055.1"/>
</dbReference>
<keyword evidence="1" id="KW-1133">Transmembrane helix</keyword>
<dbReference type="EMBL" id="JAAXPI010000055">
    <property type="protein sequence ID" value="NKZ07473.1"/>
    <property type="molecule type" value="Genomic_DNA"/>
</dbReference>
<dbReference type="AlphaFoldDB" id="A0A846ZAP7"/>
<reference evidence="2 3" key="1">
    <citation type="submission" date="2020-04" db="EMBL/GenBank/DDBJ databases">
        <title>MicrobeNet Type strains.</title>
        <authorList>
            <person name="Nicholson A.C."/>
        </authorList>
    </citation>
    <scope>NUCLEOTIDE SEQUENCE [LARGE SCALE GENOMIC DNA]</scope>
    <source>
        <strain evidence="2 3">ATCC BAA-277</strain>
    </source>
</reference>
<evidence type="ECO:0000313" key="3">
    <source>
        <dbReference type="Proteomes" id="UP000579250"/>
    </source>
</evidence>
<evidence type="ECO:0008006" key="4">
    <source>
        <dbReference type="Google" id="ProtNLM"/>
    </source>
</evidence>
<evidence type="ECO:0000256" key="1">
    <source>
        <dbReference type="SAM" id="Phobius"/>
    </source>
</evidence>
<accession>A0A846ZAP7</accession>
<dbReference type="Proteomes" id="UP000579250">
    <property type="component" value="Unassembled WGS sequence"/>
</dbReference>
<gene>
    <name evidence="2" type="ORF">HGB48_27630</name>
</gene>
<comment type="caution">
    <text evidence="2">The sequence shown here is derived from an EMBL/GenBank/DDBJ whole genome shotgun (WGS) entry which is preliminary data.</text>
</comment>
<feature type="transmembrane region" description="Helical" evidence="1">
    <location>
        <begin position="25"/>
        <end position="44"/>
    </location>
</feature>
<keyword evidence="1" id="KW-0472">Membrane</keyword>
<proteinExistence type="predicted"/>
<organism evidence="2 3">
    <name type="scientific">Actinomadura latina</name>
    <dbReference type="NCBI Taxonomy" id="163603"/>
    <lineage>
        <taxon>Bacteria</taxon>
        <taxon>Bacillati</taxon>
        <taxon>Actinomycetota</taxon>
        <taxon>Actinomycetes</taxon>
        <taxon>Streptosporangiales</taxon>
        <taxon>Thermomonosporaceae</taxon>
        <taxon>Actinomadura</taxon>
    </lineage>
</organism>
<protein>
    <recommendedName>
        <fullName evidence="4">DUF2207 domain-containing protein</fullName>
    </recommendedName>
</protein>
<sequence length="56" mass="6092">MALFLFILLIAVALGIVGVVVKGLFYLLIIGVVLFLIDLVLSGIRMGRRGHSRPAR</sequence>
<name>A0A846ZAP7_9ACTN</name>